<dbReference type="EMBL" id="CP084166">
    <property type="protein sequence ID" value="UJG40560.1"/>
    <property type="molecule type" value="Genomic_DNA"/>
</dbReference>
<dbReference type="GO" id="GO:0005524">
    <property type="term" value="F:ATP binding"/>
    <property type="evidence" value="ECO:0007669"/>
    <property type="project" value="UniProtKB-KW"/>
</dbReference>
<keyword evidence="4 6" id="KW-0067">ATP-binding</keyword>
<evidence type="ECO:0000259" key="5">
    <source>
        <dbReference type="PROSITE" id="PS50893"/>
    </source>
</evidence>
<sequence>MLSASNISKTYPNGIKALQDVNLEVSEGEIMGFIGLNGAGKTTFIKIANGVLQNDTGNITICGMNPISELKKITRKIAWIPQDGLRKFNTFLSGRDNIIYFSRLKGMNSLQINQKLDELLEHLCPAKDFIDKKISIMSGGQKQLCNLLTGFVLDSEFLFCDEISVNIDPITLDKIYSYLREYASEGKSVLLTSQNLHEIEELSNTIALLHKGKIMQVGKPKDISNKLLKYEIIDIGFEERMKELNSIKDFSLKLESIADKIIIDNEKNLIRIYCEDSLSLLPQVVEFLKEYNFAASIESGKADLTNAIITLAGR</sequence>
<dbReference type="SUPFAM" id="SSF52540">
    <property type="entry name" value="P-loop containing nucleoside triphosphate hydrolases"/>
    <property type="match status" value="1"/>
</dbReference>
<evidence type="ECO:0000313" key="6">
    <source>
        <dbReference type="EMBL" id="UJG40560.1"/>
    </source>
</evidence>
<dbReference type="PROSITE" id="PS50893">
    <property type="entry name" value="ABC_TRANSPORTER_2"/>
    <property type="match status" value="1"/>
</dbReference>
<accession>A0A9Y1BKH3</accession>
<dbReference type="Gene3D" id="3.40.50.300">
    <property type="entry name" value="P-loop containing nucleotide triphosphate hydrolases"/>
    <property type="match status" value="1"/>
</dbReference>
<dbReference type="InterPro" id="IPR003593">
    <property type="entry name" value="AAA+_ATPase"/>
</dbReference>
<dbReference type="InterPro" id="IPR027417">
    <property type="entry name" value="P-loop_NTPase"/>
</dbReference>
<evidence type="ECO:0000256" key="2">
    <source>
        <dbReference type="ARBA" id="ARBA00022448"/>
    </source>
</evidence>
<dbReference type="PANTHER" id="PTHR42711:SF5">
    <property type="entry name" value="ABC TRANSPORTER ATP-BINDING PROTEIN NATA"/>
    <property type="match status" value="1"/>
</dbReference>
<dbReference type="GO" id="GO:0016887">
    <property type="term" value="F:ATP hydrolysis activity"/>
    <property type="evidence" value="ECO:0007669"/>
    <property type="project" value="InterPro"/>
</dbReference>
<evidence type="ECO:0000256" key="4">
    <source>
        <dbReference type="ARBA" id="ARBA00022840"/>
    </source>
</evidence>
<protein>
    <submittedName>
        <fullName evidence="6">ABC transporter ATP-binding protein</fullName>
    </submittedName>
</protein>
<evidence type="ECO:0000256" key="3">
    <source>
        <dbReference type="ARBA" id="ARBA00022741"/>
    </source>
</evidence>
<evidence type="ECO:0000256" key="1">
    <source>
        <dbReference type="ARBA" id="ARBA00005417"/>
    </source>
</evidence>
<dbReference type="AlphaFoldDB" id="A0A9Y1BKH3"/>
<organism evidence="6">
    <name type="scientific">Candidatus Heimdallarchaeum aukensis</name>
    <dbReference type="NCBI Taxonomy" id="2876573"/>
    <lineage>
        <taxon>Archaea</taxon>
        <taxon>Promethearchaeati</taxon>
        <taxon>Candidatus Heimdallarchaeota</taxon>
        <taxon>Candidatus Heimdallarchaeia (ex Rinke et al. 2021) (nom. nud.)</taxon>
        <taxon>Candidatus Heimdallarchaeales</taxon>
        <taxon>Candidatus Heimdallarchaeaceae</taxon>
        <taxon>Candidatus Heimdallarchaeum</taxon>
    </lineage>
</organism>
<reference evidence="6" key="1">
    <citation type="journal article" date="2022" name="Nat. Microbiol.">
        <title>Unique mobile elements and scalable gene flow at the prokaryote-eukaryote boundary revealed by circularized Asgard archaea genomes.</title>
        <authorList>
            <person name="Wu F."/>
            <person name="Speth D.R."/>
            <person name="Philosof A."/>
            <person name="Cremiere A."/>
            <person name="Narayanan A."/>
            <person name="Barco R.A."/>
            <person name="Connon S.A."/>
            <person name="Amend J.P."/>
            <person name="Antoshechkin I.A."/>
            <person name="Orphan V.J."/>
        </authorList>
    </citation>
    <scope>NUCLEOTIDE SEQUENCE</scope>
    <source>
        <strain evidence="6">PM71</strain>
    </source>
</reference>
<gene>
    <name evidence="6" type="ORF">K9W45_12090</name>
</gene>
<keyword evidence="3" id="KW-0547">Nucleotide-binding</keyword>
<name>A0A9Y1BKH3_9ARCH</name>
<feature type="domain" description="ABC transporter" evidence="5">
    <location>
        <begin position="2"/>
        <end position="236"/>
    </location>
</feature>
<dbReference type="InterPro" id="IPR050763">
    <property type="entry name" value="ABC_transporter_ATP-binding"/>
</dbReference>
<comment type="similarity">
    <text evidence="1">Belongs to the ABC transporter superfamily.</text>
</comment>
<dbReference type="PANTHER" id="PTHR42711">
    <property type="entry name" value="ABC TRANSPORTER ATP-BINDING PROTEIN"/>
    <property type="match status" value="1"/>
</dbReference>
<dbReference type="InterPro" id="IPR003439">
    <property type="entry name" value="ABC_transporter-like_ATP-bd"/>
</dbReference>
<dbReference type="Proteomes" id="UP001201020">
    <property type="component" value="Chromosome"/>
</dbReference>
<dbReference type="Pfam" id="PF00005">
    <property type="entry name" value="ABC_tran"/>
    <property type="match status" value="1"/>
</dbReference>
<dbReference type="SMART" id="SM00382">
    <property type="entry name" value="AAA"/>
    <property type="match status" value="1"/>
</dbReference>
<proteinExistence type="inferred from homology"/>
<keyword evidence="2" id="KW-0813">Transport</keyword>